<dbReference type="eggNOG" id="COG1538">
    <property type="taxonomic scope" value="Bacteria"/>
</dbReference>
<keyword evidence="4" id="KW-1185">Reference proteome</keyword>
<dbReference type="Gene3D" id="2.20.200.10">
    <property type="entry name" value="Outer membrane efflux proteins (OEP)"/>
    <property type="match status" value="1"/>
</dbReference>
<dbReference type="PANTHER" id="PTHR30203">
    <property type="entry name" value="OUTER MEMBRANE CATION EFFLUX PROTEIN"/>
    <property type="match status" value="1"/>
</dbReference>
<dbReference type="EMBL" id="AP012320">
    <property type="protein sequence ID" value="BAL96459.1"/>
    <property type="molecule type" value="Genomic_DNA"/>
</dbReference>
<keyword evidence="2" id="KW-0732">Signal</keyword>
<dbReference type="SUPFAM" id="SSF56954">
    <property type="entry name" value="Outer membrane efflux proteins (OEP)"/>
    <property type="match status" value="1"/>
</dbReference>
<dbReference type="NCBIfam" id="TIGR01845">
    <property type="entry name" value="outer_NodT"/>
    <property type="match status" value="1"/>
</dbReference>
<proteinExistence type="inferred from homology"/>
<name>I0HTX2_RUBGI</name>
<keyword evidence="2" id="KW-0449">Lipoprotein</keyword>
<evidence type="ECO:0000256" key="1">
    <source>
        <dbReference type="ARBA" id="ARBA00007613"/>
    </source>
</evidence>
<dbReference type="GO" id="GO:0005886">
    <property type="term" value="C:plasma membrane"/>
    <property type="evidence" value="ECO:0007669"/>
    <property type="project" value="UniProtKB-SubCell"/>
</dbReference>
<accession>I0HTX2</accession>
<dbReference type="PATRIC" id="fig|983917.3.peg.3045"/>
<dbReference type="AlphaFoldDB" id="I0HTX2"/>
<keyword evidence="2" id="KW-0472">Membrane</keyword>
<feature type="signal peptide" evidence="2">
    <location>
        <begin position="1"/>
        <end position="22"/>
    </location>
</feature>
<dbReference type="InterPro" id="IPR003423">
    <property type="entry name" value="OMP_efflux"/>
</dbReference>
<evidence type="ECO:0000313" key="3">
    <source>
        <dbReference type="EMBL" id="BAL96459.1"/>
    </source>
</evidence>
<comment type="subcellular location">
    <subcellularLocation>
        <location evidence="2">Cell membrane</location>
        <topology evidence="2">Lipid-anchor</topology>
    </subcellularLocation>
</comment>
<evidence type="ECO:0000256" key="2">
    <source>
        <dbReference type="RuleBase" id="RU362097"/>
    </source>
</evidence>
<reference evidence="3 4" key="1">
    <citation type="journal article" date="2012" name="J. Bacteriol.">
        <title>Complete genome sequence of phototrophic betaproteobacterium Rubrivivax gelatinosus IL144.</title>
        <authorList>
            <person name="Nagashima S."/>
            <person name="Kamimura A."/>
            <person name="Shimizu T."/>
            <person name="Nakamura-isaki S."/>
            <person name="Aono E."/>
            <person name="Sakamoto K."/>
            <person name="Ichikawa N."/>
            <person name="Nakazawa H."/>
            <person name="Sekine M."/>
            <person name="Yamazaki S."/>
            <person name="Fujita N."/>
            <person name="Shimada K."/>
            <person name="Hanada S."/>
            <person name="Nagashima K.V.P."/>
        </authorList>
    </citation>
    <scope>NUCLEOTIDE SEQUENCE [LARGE SCALE GENOMIC DNA]</scope>
    <source>
        <strain evidence="4">NBRC 100245 / IL144</strain>
    </source>
</reference>
<comment type="similarity">
    <text evidence="1 2">Belongs to the outer membrane factor (OMF) (TC 1.B.17) family.</text>
</comment>
<dbReference type="InterPro" id="IPR010131">
    <property type="entry name" value="MdtP/NodT-like"/>
</dbReference>
<dbReference type="Proteomes" id="UP000007883">
    <property type="component" value="Chromosome"/>
</dbReference>
<dbReference type="KEGG" id="rge:RGE_31200"/>
<feature type="chain" id="PRO_5001439723" evidence="2">
    <location>
        <begin position="23"/>
        <end position="490"/>
    </location>
</feature>
<dbReference type="PROSITE" id="PS51257">
    <property type="entry name" value="PROKAR_LIPOPROTEIN"/>
    <property type="match status" value="1"/>
</dbReference>
<dbReference type="PANTHER" id="PTHR30203:SF30">
    <property type="entry name" value="OUTER MEMBRANE PROTEIN-RELATED"/>
    <property type="match status" value="1"/>
</dbReference>
<dbReference type="Gene3D" id="1.20.1600.10">
    <property type="entry name" value="Outer membrane efflux proteins (OEP)"/>
    <property type="match status" value="1"/>
</dbReference>
<dbReference type="Pfam" id="PF02321">
    <property type="entry name" value="OEP"/>
    <property type="match status" value="2"/>
</dbReference>
<organism evidence="3 4">
    <name type="scientific">Rubrivivax gelatinosus (strain NBRC 100245 / IL144)</name>
    <dbReference type="NCBI Taxonomy" id="983917"/>
    <lineage>
        <taxon>Bacteria</taxon>
        <taxon>Pseudomonadati</taxon>
        <taxon>Pseudomonadota</taxon>
        <taxon>Betaproteobacteria</taxon>
        <taxon>Burkholderiales</taxon>
        <taxon>Sphaerotilaceae</taxon>
        <taxon>Rubrivivax</taxon>
    </lineage>
</organism>
<dbReference type="HOGENOM" id="CLU_012817_13_3_4"/>
<protein>
    <submittedName>
        <fullName evidence="3">Outer membrane efflux protein</fullName>
    </submittedName>
</protein>
<evidence type="ECO:0000313" key="4">
    <source>
        <dbReference type="Proteomes" id="UP000007883"/>
    </source>
</evidence>
<keyword evidence="2" id="KW-0812">Transmembrane</keyword>
<sequence>MPVIRPLRSPVALAAAAFAALAALSGCTTGPDYRRPEVELPASYAAAASAPQAAAPRVLDTAWWSAFGDPQLDTLVRDVLANNPDIRIAAHRVEQLDAYLQISRSEGMPQVGYEGQRTRDTLSENRQQPLNRGTLPVDNNYTISGAIRWELDVWGKLRRADESAVANLMAGQEGRRALEMAMVAKAASGYLRLLSLDRELELLERSVQVEADTLALAQSRYDNGGSSELPVLHARSQWQQRAAEVPAKQAEIAALENALGALAGRNPGALPRGTLQALKLPVVPGGLPADLLAQRPDVREREQALISANARIGVAKAEFYPTIGLTSSSGFASTELGTLDKLTSNFGSFGLSFFGPIFTSGRLTGQVREAEAQQRQAAVEFLKSVQTALHEVQDALVSRQKIETQMALRDENVAVLVRQRDVAQRRYELGRDDYFQVLDAERSLASGEQLQNQTRYARADALVSLYKALGGGWSLPAVTASTAPTTATSR</sequence>
<dbReference type="STRING" id="983917.RGE_31200"/>
<dbReference type="RefSeq" id="WP_014429320.1">
    <property type="nucleotide sequence ID" value="NC_017075.1"/>
</dbReference>
<keyword evidence="2" id="KW-0564">Palmitate</keyword>
<keyword evidence="2" id="KW-1134">Transmembrane beta strand</keyword>
<gene>
    <name evidence="3" type="ordered locus">RGE_31200</name>
</gene>
<dbReference type="GO" id="GO:0015562">
    <property type="term" value="F:efflux transmembrane transporter activity"/>
    <property type="evidence" value="ECO:0007669"/>
    <property type="project" value="InterPro"/>
</dbReference>